<organism evidence="1">
    <name type="scientific">Xenopus laevis</name>
    <name type="common">African clawed frog</name>
    <dbReference type="NCBI Taxonomy" id="8355"/>
    <lineage>
        <taxon>Eukaryota</taxon>
        <taxon>Metazoa</taxon>
        <taxon>Chordata</taxon>
        <taxon>Craniata</taxon>
        <taxon>Vertebrata</taxon>
        <taxon>Euteleostomi</taxon>
        <taxon>Amphibia</taxon>
        <taxon>Batrachia</taxon>
        <taxon>Anura</taxon>
        <taxon>Pipoidea</taxon>
        <taxon>Pipidae</taxon>
        <taxon>Xenopodinae</taxon>
        <taxon>Xenopus</taxon>
        <taxon>Xenopus</taxon>
    </lineage>
</organism>
<sequence>MLNIPNLFPILKVLKPTRTLFTLALTPNPIPSFGTKVPESSPFPITLQNHSNHQSSQPCLFPTLICTHLLGNKEHKAFLSPFLYSSPNTIGKYLPFTITLYRHTPTKNKQPSIFRTLSYLKVLTTNLNPTPKLPPPFGTKVAKSLSFPITLYGHSPTKSQ</sequence>
<accession>A0A974BNZ8</accession>
<dbReference type="AlphaFoldDB" id="A0A974BNZ8"/>
<dbReference type="Proteomes" id="UP000694892">
    <property type="component" value="Unassembled WGS sequence"/>
</dbReference>
<protein>
    <submittedName>
        <fullName evidence="1">Uncharacterized protein</fullName>
    </submittedName>
</protein>
<name>A0A974BNZ8_XENLA</name>
<evidence type="ECO:0000313" key="1">
    <source>
        <dbReference type="EMBL" id="OCT55452.1"/>
    </source>
</evidence>
<gene>
    <name evidence="1" type="ORF">XELAEV_18002019mg</name>
</gene>
<reference evidence="1" key="1">
    <citation type="submission" date="2016-05" db="EMBL/GenBank/DDBJ databases">
        <title>WGS assembly of Xenopus laevis.</title>
        <authorList>
            <person name="Session A."/>
            <person name="Uno Y."/>
            <person name="Kwon T."/>
            <person name="Chapman J."/>
            <person name="Toyoda A."/>
            <person name="Takahashi S."/>
            <person name="Fukui A."/>
            <person name="Hikosaka A."/>
            <person name="Putnam N."/>
            <person name="Stites J."/>
            <person name="Van Heeringen S."/>
            <person name="Quigley I."/>
            <person name="Heinz S."/>
            <person name="Hellsten U."/>
            <person name="Lyons J."/>
            <person name="Suzuki A."/>
            <person name="Kondo M."/>
            <person name="Ogino H."/>
            <person name="Ochi H."/>
            <person name="Bogdanovic O."/>
            <person name="Lister R."/>
            <person name="Georgiou G."/>
            <person name="Paranjpe S."/>
            <person name="Van Kruijsbergen I."/>
            <person name="Mozaffari S."/>
            <person name="Shu S."/>
            <person name="Schmutz J."/>
            <person name="Jenkins J."/>
            <person name="Grimwood J."/>
            <person name="Carlson J."/>
            <person name="Mitros T."/>
            <person name="Simakov O."/>
            <person name="Heald R."/>
            <person name="Miller K."/>
            <person name="Haudenschild C."/>
            <person name="Kuroki Y."/>
            <person name="Tanaka T."/>
            <person name="Michiue T."/>
            <person name="Watanabe M."/>
            <person name="Kinoshita T."/>
            <person name="Ohta Y."/>
            <person name="Mawaribuchi S."/>
            <person name="Suzuki Y."/>
            <person name="Haramoto Y."/>
            <person name="Yamamoto T."/>
            <person name="Takagi C."/>
            <person name="Kitzman J."/>
            <person name="Shendure J."/>
            <person name="Nakayama T."/>
            <person name="Izutsu Y."/>
            <person name="Robert J."/>
            <person name="Dichmann D."/>
            <person name="Flajnik M."/>
            <person name="Houston D."/>
            <person name="Marcotte E."/>
            <person name="Wallingford J."/>
            <person name="Ito Y."/>
            <person name="Asashima M."/>
            <person name="Ueno N."/>
            <person name="Matsuda Y."/>
            <person name="Jan Veenstra G."/>
            <person name="Fujiyama A."/>
            <person name="Harland R."/>
            <person name="Taira M."/>
            <person name="Rokhsar D.S."/>
        </authorList>
    </citation>
    <scope>NUCLEOTIDE SEQUENCE</scope>
    <source>
        <strain evidence="1">J</strain>
        <tissue evidence="1">Blood</tissue>
    </source>
</reference>
<proteinExistence type="predicted"/>
<dbReference type="EMBL" id="KV489462">
    <property type="protein sequence ID" value="OCT55452.1"/>
    <property type="molecule type" value="Genomic_DNA"/>
</dbReference>